<name>A0A8B6XC49_9BURK</name>
<dbReference type="Pfam" id="PF01288">
    <property type="entry name" value="HPPK"/>
    <property type="match status" value="1"/>
</dbReference>
<evidence type="ECO:0000313" key="15">
    <source>
        <dbReference type="RefSeq" id="WP_084545391.1"/>
    </source>
</evidence>
<dbReference type="GO" id="GO:0046656">
    <property type="term" value="P:folic acid biosynthetic process"/>
    <property type="evidence" value="ECO:0007669"/>
    <property type="project" value="UniProtKB-KW"/>
</dbReference>
<proteinExistence type="inferred from homology"/>
<evidence type="ECO:0000256" key="8">
    <source>
        <dbReference type="ARBA" id="ARBA00022840"/>
    </source>
</evidence>
<dbReference type="UniPathway" id="UPA00077">
    <property type="reaction ID" value="UER00155"/>
</dbReference>
<dbReference type="GO" id="GO:0005524">
    <property type="term" value="F:ATP binding"/>
    <property type="evidence" value="ECO:0007669"/>
    <property type="project" value="UniProtKB-KW"/>
</dbReference>
<feature type="domain" description="7,8-dihydro-6-hydroxymethylpterin-pyrophosphokinase" evidence="13">
    <location>
        <begin position="96"/>
        <end position="107"/>
    </location>
</feature>
<keyword evidence="8" id="KW-0067">ATP-binding</keyword>
<dbReference type="GO" id="GO:0046654">
    <property type="term" value="P:tetrahydrofolate biosynthetic process"/>
    <property type="evidence" value="ECO:0007669"/>
    <property type="project" value="UniProtKB-UniPathway"/>
</dbReference>
<gene>
    <name evidence="15" type="primary">folK</name>
</gene>
<evidence type="ECO:0000256" key="1">
    <source>
        <dbReference type="ARBA" id="ARBA00005051"/>
    </source>
</evidence>
<evidence type="ECO:0000256" key="7">
    <source>
        <dbReference type="ARBA" id="ARBA00022777"/>
    </source>
</evidence>
<evidence type="ECO:0000256" key="5">
    <source>
        <dbReference type="ARBA" id="ARBA00022679"/>
    </source>
</evidence>
<dbReference type="OrthoDB" id="9808041at2"/>
<dbReference type="GO" id="GO:0003848">
    <property type="term" value="F:2-amino-4-hydroxy-6-hydroxymethyldihydropteridine diphosphokinase activity"/>
    <property type="evidence" value="ECO:0007669"/>
    <property type="project" value="UniProtKB-EC"/>
</dbReference>
<evidence type="ECO:0000259" key="13">
    <source>
        <dbReference type="PROSITE" id="PS00794"/>
    </source>
</evidence>
<reference evidence="15" key="1">
    <citation type="submission" date="2025-08" db="UniProtKB">
        <authorList>
            <consortium name="RefSeq"/>
        </authorList>
    </citation>
    <scope>IDENTIFICATION</scope>
</reference>
<organism evidence="14 15">
    <name type="scientific">Derxia gummosa DSM 723</name>
    <dbReference type="NCBI Taxonomy" id="1121388"/>
    <lineage>
        <taxon>Bacteria</taxon>
        <taxon>Pseudomonadati</taxon>
        <taxon>Pseudomonadota</taxon>
        <taxon>Betaproteobacteria</taxon>
        <taxon>Burkholderiales</taxon>
        <taxon>Alcaligenaceae</taxon>
        <taxon>Derxia</taxon>
    </lineage>
</organism>
<comment type="function">
    <text evidence="10">Catalyzes the transfer of pyrophosphate from adenosine triphosphate (ATP) to 6-hydroxymethyl-7,8-dihydropterin, an enzymatic step in folate biosynthesis pathway.</text>
</comment>
<dbReference type="NCBIfam" id="TIGR01498">
    <property type="entry name" value="folK"/>
    <property type="match status" value="1"/>
</dbReference>
<evidence type="ECO:0000313" key="14">
    <source>
        <dbReference type="Proteomes" id="UP000675920"/>
    </source>
</evidence>
<sequence length="206" mass="21306">MSPAPSAPARRRAVIGLGANLGDADGALRHAAAALLADAGSRLVAASCIWTSAPIDSSGPDYRNAVLILDTPLAPHDLLARLQLIELDHGRERPYRNAPRTLDLDLLLSWTAAPASTAAAAPPGSQTGTLWLPELVTDAPVLLVPHPRAHERRFVLGPLAEIAPDTVIPGHGRTADLLAALHGQPAAPTGLPLVVADSPSGEVTTH</sequence>
<accession>A0A8B6XC49</accession>
<comment type="pathway">
    <text evidence="1">Cofactor biosynthesis; tetrahydrofolate biosynthesis; 2-amino-4-hydroxy-6-hydroxymethyl-7,8-dihydropteridine diphosphate from 7,8-dihydroneopterin triphosphate: step 4/4.</text>
</comment>
<dbReference type="InterPro" id="IPR000550">
    <property type="entry name" value="Hppk"/>
</dbReference>
<dbReference type="PROSITE" id="PS00794">
    <property type="entry name" value="HPPK"/>
    <property type="match status" value="1"/>
</dbReference>
<dbReference type="Gene3D" id="3.30.70.560">
    <property type="entry name" value="7,8-Dihydro-6-hydroxymethylpterin-pyrophosphokinase HPPK"/>
    <property type="match status" value="1"/>
</dbReference>
<keyword evidence="7" id="KW-0418">Kinase</keyword>
<keyword evidence="9" id="KW-0289">Folate biosynthesis</keyword>
<dbReference type="CDD" id="cd00483">
    <property type="entry name" value="HPPK"/>
    <property type="match status" value="1"/>
</dbReference>
<dbReference type="GO" id="GO:0016301">
    <property type="term" value="F:kinase activity"/>
    <property type="evidence" value="ECO:0007669"/>
    <property type="project" value="UniProtKB-KW"/>
</dbReference>
<dbReference type="RefSeq" id="WP_084545391.1">
    <property type="nucleotide sequence ID" value="NZ_KI519500.1"/>
</dbReference>
<evidence type="ECO:0000256" key="3">
    <source>
        <dbReference type="ARBA" id="ARBA00013253"/>
    </source>
</evidence>
<evidence type="ECO:0000256" key="9">
    <source>
        <dbReference type="ARBA" id="ARBA00022909"/>
    </source>
</evidence>
<evidence type="ECO:0000256" key="4">
    <source>
        <dbReference type="ARBA" id="ARBA00016218"/>
    </source>
</evidence>
<evidence type="ECO:0000256" key="2">
    <source>
        <dbReference type="ARBA" id="ARBA00005810"/>
    </source>
</evidence>
<evidence type="ECO:0000256" key="10">
    <source>
        <dbReference type="ARBA" id="ARBA00029409"/>
    </source>
</evidence>
<dbReference type="AlphaFoldDB" id="A0A8B6XC49"/>
<keyword evidence="5" id="KW-0808">Transferase</keyword>
<keyword evidence="14" id="KW-1185">Reference proteome</keyword>
<protein>
    <recommendedName>
        <fullName evidence="4">2-amino-4-hydroxy-6-hydroxymethyldihydropteridine pyrophosphokinase</fullName>
        <ecNumber evidence="3">2.7.6.3</ecNumber>
    </recommendedName>
    <alternativeName>
        <fullName evidence="11">6-hydroxymethyl-7,8-dihydropterin pyrophosphokinase</fullName>
    </alternativeName>
    <alternativeName>
        <fullName evidence="12">7,8-dihydro-6-hydroxymethylpterin-pyrophosphokinase</fullName>
    </alternativeName>
</protein>
<dbReference type="SUPFAM" id="SSF55083">
    <property type="entry name" value="6-hydroxymethyl-7,8-dihydropterin pyrophosphokinase, HPPK"/>
    <property type="match status" value="1"/>
</dbReference>
<dbReference type="Proteomes" id="UP000675920">
    <property type="component" value="Unplaced"/>
</dbReference>
<dbReference type="PANTHER" id="PTHR43071:SF1">
    <property type="entry name" value="2-AMINO-4-HYDROXY-6-HYDROXYMETHYLDIHYDROPTERIDINE PYROPHOSPHOKINASE"/>
    <property type="match status" value="1"/>
</dbReference>
<dbReference type="PANTHER" id="PTHR43071">
    <property type="entry name" value="2-AMINO-4-HYDROXY-6-HYDROXYMETHYLDIHYDROPTERIDINE PYROPHOSPHOKINASE"/>
    <property type="match status" value="1"/>
</dbReference>
<dbReference type="InterPro" id="IPR035907">
    <property type="entry name" value="Hppk_sf"/>
</dbReference>
<evidence type="ECO:0000256" key="6">
    <source>
        <dbReference type="ARBA" id="ARBA00022741"/>
    </source>
</evidence>
<comment type="similarity">
    <text evidence="2">Belongs to the HPPK family.</text>
</comment>
<evidence type="ECO:0000256" key="11">
    <source>
        <dbReference type="ARBA" id="ARBA00029766"/>
    </source>
</evidence>
<dbReference type="EC" id="2.7.6.3" evidence="3"/>
<keyword evidence="6" id="KW-0547">Nucleotide-binding</keyword>
<evidence type="ECO:0000256" key="12">
    <source>
        <dbReference type="ARBA" id="ARBA00033413"/>
    </source>
</evidence>